<protein>
    <submittedName>
        <fullName evidence="1">Uncharacterized protein</fullName>
    </submittedName>
</protein>
<evidence type="ECO:0000313" key="1">
    <source>
        <dbReference type="EMBL" id="KAH3669059.1"/>
    </source>
</evidence>
<dbReference type="EMBL" id="JAEUBE010000143">
    <property type="protein sequence ID" value="KAH3669059.1"/>
    <property type="molecule type" value="Genomic_DNA"/>
</dbReference>
<dbReference type="AlphaFoldDB" id="A0A9P8PD35"/>
<keyword evidence="2" id="KW-1185">Reference proteome</keyword>
<reference evidence="1" key="2">
    <citation type="submission" date="2021-01" db="EMBL/GenBank/DDBJ databases">
        <authorList>
            <person name="Schikora-Tamarit M.A."/>
        </authorList>
    </citation>
    <scope>NUCLEOTIDE SEQUENCE</scope>
    <source>
        <strain evidence="1">CBS6075</strain>
    </source>
</reference>
<dbReference type="RefSeq" id="XP_046063442.1">
    <property type="nucleotide sequence ID" value="XM_046202439.1"/>
</dbReference>
<name>A0A9P8PD35_9ASCO</name>
<reference evidence="1" key="1">
    <citation type="journal article" date="2021" name="Open Biol.">
        <title>Shared evolutionary footprints suggest mitochondrial oxidative damage underlies multiple complex I losses in fungi.</title>
        <authorList>
            <person name="Schikora-Tamarit M.A."/>
            <person name="Marcet-Houben M."/>
            <person name="Nosek J."/>
            <person name="Gabaldon T."/>
        </authorList>
    </citation>
    <scope>NUCLEOTIDE SEQUENCE</scope>
    <source>
        <strain evidence="1">CBS6075</strain>
    </source>
</reference>
<accession>A0A9P8PD35</accession>
<organism evidence="1 2">
    <name type="scientific">Ogataea philodendri</name>
    <dbReference type="NCBI Taxonomy" id="1378263"/>
    <lineage>
        <taxon>Eukaryota</taxon>
        <taxon>Fungi</taxon>
        <taxon>Dikarya</taxon>
        <taxon>Ascomycota</taxon>
        <taxon>Saccharomycotina</taxon>
        <taxon>Pichiomycetes</taxon>
        <taxon>Pichiales</taxon>
        <taxon>Pichiaceae</taxon>
        <taxon>Ogataea</taxon>
    </lineage>
</organism>
<dbReference type="GeneID" id="70233622"/>
<sequence>MYLSKNVSIVLSLEPRNSVLLRTFVRNTNSTPSSLSSCNSETGSTHHNVEVHTVDTDTWVVLDTKVDVFLDTETKVSGLGEVSVLELVFFHLQSSLQDLVSLWSSDSNVNGDLLISSDTKSSNSVSGFALHWSLTRQLFQHLGCSGQSVTRLTNTDVENQLLNLEFFHRVLARHVDNTR</sequence>
<proteinExistence type="predicted"/>
<evidence type="ECO:0000313" key="2">
    <source>
        <dbReference type="Proteomes" id="UP000769157"/>
    </source>
</evidence>
<comment type="caution">
    <text evidence="1">The sequence shown here is derived from an EMBL/GenBank/DDBJ whole genome shotgun (WGS) entry which is preliminary data.</text>
</comment>
<gene>
    <name evidence="1" type="ORF">OGAPHI_001655</name>
</gene>
<dbReference type="Proteomes" id="UP000769157">
    <property type="component" value="Unassembled WGS sequence"/>
</dbReference>